<evidence type="ECO:0000256" key="3">
    <source>
        <dbReference type="ARBA" id="ARBA00022475"/>
    </source>
</evidence>
<dbReference type="GO" id="GO:0006826">
    <property type="term" value="P:iron ion transport"/>
    <property type="evidence" value="ECO:0007669"/>
    <property type="project" value="UniProtKB-KW"/>
</dbReference>
<evidence type="ECO:0000256" key="7">
    <source>
        <dbReference type="ARBA" id="ARBA00023136"/>
    </source>
</evidence>
<dbReference type="CDD" id="cd00267">
    <property type="entry name" value="ABC_ATPase"/>
    <property type="match status" value="1"/>
</dbReference>
<dbReference type="GO" id="GO:0006302">
    <property type="term" value="P:double-strand break repair"/>
    <property type="evidence" value="ECO:0007669"/>
    <property type="project" value="InterPro"/>
</dbReference>
<name>A0A7X0H823_9BACT</name>
<dbReference type="InterPro" id="IPR003959">
    <property type="entry name" value="ATPase_AAA_core"/>
</dbReference>
<keyword evidence="2" id="KW-0813">Transport</keyword>
<comment type="caution">
    <text evidence="10">The sequence shown here is derived from an EMBL/GenBank/DDBJ whole genome shotgun (WGS) entry which is preliminary data.</text>
</comment>
<feature type="region of interest" description="Disordered" evidence="8">
    <location>
        <begin position="77"/>
        <end position="98"/>
    </location>
</feature>
<reference evidence="10 11" key="1">
    <citation type="submission" date="2020-08" db="EMBL/GenBank/DDBJ databases">
        <title>Genomic Encyclopedia of Type Strains, Phase IV (KMG-IV): sequencing the most valuable type-strain genomes for metagenomic binning, comparative biology and taxonomic classification.</title>
        <authorList>
            <person name="Goeker M."/>
        </authorList>
    </citation>
    <scope>NUCLEOTIDE SEQUENCE [LARGE SCALE GENOMIC DNA]</scope>
    <source>
        <strain evidence="10 11">DSM 103725</strain>
    </source>
</reference>
<dbReference type="PANTHER" id="PTHR42771">
    <property type="entry name" value="IRON(3+)-HYDROXAMATE IMPORT ATP-BINDING PROTEIN FHUC"/>
    <property type="match status" value="1"/>
</dbReference>
<keyword evidence="3" id="KW-1003">Cell membrane</keyword>
<dbReference type="RefSeq" id="WP_184678484.1">
    <property type="nucleotide sequence ID" value="NZ_JACHGY010000001.1"/>
</dbReference>
<organism evidence="10 11">
    <name type="scientific">Algisphaera agarilytica</name>
    <dbReference type="NCBI Taxonomy" id="1385975"/>
    <lineage>
        <taxon>Bacteria</taxon>
        <taxon>Pseudomonadati</taxon>
        <taxon>Planctomycetota</taxon>
        <taxon>Phycisphaerae</taxon>
        <taxon>Phycisphaerales</taxon>
        <taxon>Phycisphaeraceae</taxon>
        <taxon>Algisphaera</taxon>
    </lineage>
</organism>
<evidence type="ECO:0000256" key="4">
    <source>
        <dbReference type="ARBA" id="ARBA00022496"/>
    </source>
</evidence>
<evidence type="ECO:0000259" key="9">
    <source>
        <dbReference type="SMART" id="SM00382"/>
    </source>
</evidence>
<dbReference type="AlphaFoldDB" id="A0A7X0H823"/>
<dbReference type="GO" id="GO:0016887">
    <property type="term" value="F:ATP hydrolysis activity"/>
    <property type="evidence" value="ECO:0007669"/>
    <property type="project" value="InterPro"/>
</dbReference>
<dbReference type="EMBL" id="JACHGY010000001">
    <property type="protein sequence ID" value="MBB6430984.1"/>
    <property type="molecule type" value="Genomic_DNA"/>
</dbReference>
<dbReference type="PANTHER" id="PTHR42771:SF2">
    <property type="entry name" value="IRON(3+)-HYDROXAMATE IMPORT ATP-BINDING PROTEIN FHUC"/>
    <property type="match status" value="1"/>
</dbReference>
<evidence type="ECO:0000313" key="11">
    <source>
        <dbReference type="Proteomes" id="UP000541810"/>
    </source>
</evidence>
<dbReference type="Proteomes" id="UP000541810">
    <property type="component" value="Unassembled WGS sequence"/>
</dbReference>
<evidence type="ECO:0000256" key="2">
    <source>
        <dbReference type="ARBA" id="ARBA00022448"/>
    </source>
</evidence>
<keyword evidence="6" id="KW-0406">Ion transport</keyword>
<gene>
    <name evidence="10" type="ORF">HNQ40_002790</name>
</gene>
<sequence length="265" mass="29642">MAKRRQPRAITDGPPYLHQVVLRDPDFQIGDAFPFNLPWLTQLPIAFDGPVTFLVGENGSGKSTLIEAIADLSDLPVSGGGRNEAQSNHGPEDRSMLSSSLLPSFTQKPTDGFFLRAEFGAHFASLLDERAADPEFGRIAYERYGGRSLHTRSHGEAFLEILQSQINSGLILMDEPESALSPQRQLVLLALMHDRARSGLSQFIIATHSPILLTYPNATIYSFDDGRLEKTTLEDTAHYQITRGILEQPERYWRHLREDSQHDDT</sequence>
<keyword evidence="11" id="KW-1185">Reference proteome</keyword>
<evidence type="ECO:0000313" key="10">
    <source>
        <dbReference type="EMBL" id="MBB6430984.1"/>
    </source>
</evidence>
<dbReference type="SMART" id="SM00382">
    <property type="entry name" value="AAA"/>
    <property type="match status" value="1"/>
</dbReference>
<dbReference type="GO" id="GO:0005524">
    <property type="term" value="F:ATP binding"/>
    <property type="evidence" value="ECO:0007669"/>
    <property type="project" value="InterPro"/>
</dbReference>
<dbReference type="InterPro" id="IPR051535">
    <property type="entry name" value="Siderophore_ABC-ATPase"/>
</dbReference>
<accession>A0A7X0H823</accession>
<evidence type="ECO:0000256" key="8">
    <source>
        <dbReference type="SAM" id="MobiDB-lite"/>
    </source>
</evidence>
<protein>
    <submittedName>
        <fullName evidence="10">Putative ATPase</fullName>
    </submittedName>
</protein>
<feature type="domain" description="AAA+ ATPase" evidence="9">
    <location>
        <begin position="48"/>
        <end position="229"/>
    </location>
</feature>
<dbReference type="InterPro" id="IPR003593">
    <property type="entry name" value="AAA+_ATPase"/>
</dbReference>
<evidence type="ECO:0000256" key="5">
    <source>
        <dbReference type="ARBA" id="ARBA00023004"/>
    </source>
</evidence>
<proteinExistence type="predicted"/>
<keyword evidence="7" id="KW-0472">Membrane</keyword>
<evidence type="ECO:0000256" key="1">
    <source>
        <dbReference type="ARBA" id="ARBA00004202"/>
    </source>
</evidence>
<dbReference type="GO" id="GO:0005886">
    <property type="term" value="C:plasma membrane"/>
    <property type="evidence" value="ECO:0007669"/>
    <property type="project" value="UniProtKB-SubCell"/>
</dbReference>
<dbReference type="Pfam" id="PF13304">
    <property type="entry name" value="AAA_21"/>
    <property type="match status" value="2"/>
</dbReference>
<keyword evidence="5" id="KW-0408">Iron</keyword>
<dbReference type="Gene3D" id="3.40.50.300">
    <property type="entry name" value="P-loop containing nucleotide triphosphate hydrolases"/>
    <property type="match status" value="2"/>
</dbReference>
<keyword evidence="4" id="KW-0410">Iron transport</keyword>
<dbReference type="SUPFAM" id="SSF52540">
    <property type="entry name" value="P-loop containing nucleoside triphosphate hydrolases"/>
    <property type="match status" value="1"/>
</dbReference>
<evidence type="ECO:0000256" key="6">
    <source>
        <dbReference type="ARBA" id="ARBA00023065"/>
    </source>
</evidence>
<dbReference type="InterPro" id="IPR027417">
    <property type="entry name" value="P-loop_NTPase"/>
</dbReference>
<comment type="subcellular location">
    <subcellularLocation>
        <location evidence="1">Cell membrane</location>
        <topology evidence="1">Peripheral membrane protein</topology>
    </subcellularLocation>
</comment>